<dbReference type="GO" id="GO:0003755">
    <property type="term" value="F:peptidyl-prolyl cis-trans isomerase activity"/>
    <property type="evidence" value="ECO:0007669"/>
    <property type="project" value="UniProtKB-KW"/>
</dbReference>
<keyword evidence="1 3" id="KW-0732">Signal</keyword>
<feature type="domain" description="PpiC" evidence="4">
    <location>
        <begin position="176"/>
        <end position="275"/>
    </location>
</feature>
<evidence type="ECO:0000256" key="1">
    <source>
        <dbReference type="ARBA" id="ARBA00022729"/>
    </source>
</evidence>
<evidence type="ECO:0000313" key="5">
    <source>
        <dbReference type="EMBL" id="HIZ85520.1"/>
    </source>
</evidence>
<evidence type="ECO:0000256" key="3">
    <source>
        <dbReference type="SAM" id="SignalP"/>
    </source>
</evidence>
<dbReference type="Proteomes" id="UP000824115">
    <property type="component" value="Unassembled WGS sequence"/>
</dbReference>
<name>A0A9D2K9T2_9BACT</name>
<dbReference type="InterPro" id="IPR046357">
    <property type="entry name" value="PPIase_dom_sf"/>
</dbReference>
<organism evidence="5 6">
    <name type="scientific">Candidatus Coprenecus stercoravium</name>
    <dbReference type="NCBI Taxonomy" id="2840735"/>
    <lineage>
        <taxon>Bacteria</taxon>
        <taxon>Pseudomonadati</taxon>
        <taxon>Bacteroidota</taxon>
        <taxon>Bacteroidia</taxon>
        <taxon>Bacteroidales</taxon>
        <taxon>Rikenellaceae</taxon>
        <taxon>Rikenellaceae incertae sedis</taxon>
        <taxon>Candidatus Coprenecus</taxon>
    </lineage>
</organism>
<dbReference type="AlphaFoldDB" id="A0A9D2K9T2"/>
<dbReference type="Gene3D" id="1.10.4030.10">
    <property type="entry name" value="Porin chaperone SurA, peptide-binding domain"/>
    <property type="match status" value="1"/>
</dbReference>
<proteinExistence type="predicted"/>
<sequence>MRLKHHLALAAVALCPVTAAFSQKYEGVIDKTVAQIGNSAILLSEVEGEAYYMQYYGGYESVQNIRCEVLENMMITKLFYTQAQLDSLTVNPDMVEAMLNQRMAQVLSEAGGEAEVEKQAGKPLHKLREEWRQLFMEQNLAGEMQRTVAGKAGEATPKEVERFYRRTSKDSLPVIPTQYRYSQIVLYPDVERASLEVRERLLEFRQRVMEGEKFSLLATLYSEDVQSAMRGGELGMTSKSIFWPAFSDAAMTLKPGQVSPIVETPDGFHLIQLIDRKGDMFNARHILLRPRYTEQDRDSAFVRLDSIRNAVLADSITFEQAARKFSEDPSTRTNGGLVADLQSGAPYVAVDMLKPAEYAVLRNMKEGEISAPMVSTDNEGRTGNTVYKILKLEKVVPSHVPTYNDDFNVLQNMATNQKAQDAVEAFIREKIATTYIVIDPIFQKCVFKRDGWLK</sequence>
<dbReference type="InterPro" id="IPR050280">
    <property type="entry name" value="OMP_Chaperone_SurA"/>
</dbReference>
<dbReference type="Pfam" id="PF00639">
    <property type="entry name" value="Rotamase"/>
    <property type="match status" value="2"/>
</dbReference>
<feature type="chain" id="PRO_5039293102" evidence="3">
    <location>
        <begin position="20"/>
        <end position="454"/>
    </location>
</feature>
<dbReference type="SUPFAM" id="SSF109998">
    <property type="entry name" value="Triger factor/SurA peptide-binding domain-like"/>
    <property type="match status" value="1"/>
</dbReference>
<dbReference type="EMBL" id="DXAW01000066">
    <property type="protein sequence ID" value="HIZ85520.1"/>
    <property type="molecule type" value="Genomic_DNA"/>
</dbReference>
<reference evidence="5" key="2">
    <citation type="submission" date="2021-04" db="EMBL/GenBank/DDBJ databases">
        <authorList>
            <person name="Gilroy R."/>
        </authorList>
    </citation>
    <scope>NUCLEOTIDE SEQUENCE</scope>
    <source>
        <strain evidence="5">Gambia16-554</strain>
    </source>
</reference>
<feature type="signal peptide" evidence="3">
    <location>
        <begin position="1"/>
        <end position="19"/>
    </location>
</feature>
<dbReference type="Gene3D" id="3.10.50.40">
    <property type="match status" value="2"/>
</dbReference>
<dbReference type="PROSITE" id="PS01096">
    <property type="entry name" value="PPIC_PPIASE_1"/>
    <property type="match status" value="1"/>
</dbReference>
<evidence type="ECO:0000256" key="2">
    <source>
        <dbReference type="PROSITE-ProRule" id="PRU00278"/>
    </source>
</evidence>
<dbReference type="InterPro" id="IPR027304">
    <property type="entry name" value="Trigger_fact/SurA_dom_sf"/>
</dbReference>
<accession>A0A9D2K9T2</accession>
<dbReference type="PROSITE" id="PS50198">
    <property type="entry name" value="PPIC_PPIASE_2"/>
    <property type="match status" value="2"/>
</dbReference>
<dbReference type="SUPFAM" id="SSF54534">
    <property type="entry name" value="FKBP-like"/>
    <property type="match status" value="2"/>
</dbReference>
<dbReference type="InterPro" id="IPR000297">
    <property type="entry name" value="PPIase_PpiC"/>
</dbReference>
<keyword evidence="2" id="KW-0697">Rotamase</keyword>
<protein>
    <submittedName>
        <fullName evidence="5">Peptidylprolyl isomerase</fullName>
        <ecNumber evidence="5">5.2.1.8</ecNumber>
    </submittedName>
</protein>
<evidence type="ECO:0000259" key="4">
    <source>
        <dbReference type="PROSITE" id="PS50198"/>
    </source>
</evidence>
<dbReference type="InterPro" id="IPR023058">
    <property type="entry name" value="PPIase_PpiC_CS"/>
</dbReference>
<gene>
    <name evidence="5" type="ORF">IAC04_03420</name>
</gene>
<dbReference type="EC" id="5.2.1.8" evidence="5"/>
<keyword evidence="2 5" id="KW-0413">Isomerase</keyword>
<feature type="domain" description="PpiC" evidence="4">
    <location>
        <begin position="278"/>
        <end position="376"/>
    </location>
</feature>
<dbReference type="PANTHER" id="PTHR47637:SF1">
    <property type="entry name" value="CHAPERONE SURA"/>
    <property type="match status" value="1"/>
</dbReference>
<comment type="caution">
    <text evidence="5">The sequence shown here is derived from an EMBL/GenBank/DDBJ whole genome shotgun (WGS) entry which is preliminary data.</text>
</comment>
<reference evidence="5" key="1">
    <citation type="journal article" date="2021" name="PeerJ">
        <title>Extensive microbial diversity within the chicken gut microbiome revealed by metagenomics and culture.</title>
        <authorList>
            <person name="Gilroy R."/>
            <person name="Ravi A."/>
            <person name="Getino M."/>
            <person name="Pursley I."/>
            <person name="Horton D.L."/>
            <person name="Alikhan N.F."/>
            <person name="Baker D."/>
            <person name="Gharbi K."/>
            <person name="Hall N."/>
            <person name="Watson M."/>
            <person name="Adriaenssens E.M."/>
            <person name="Foster-Nyarko E."/>
            <person name="Jarju S."/>
            <person name="Secka A."/>
            <person name="Antonio M."/>
            <person name="Oren A."/>
            <person name="Chaudhuri R.R."/>
            <person name="La Ragione R."/>
            <person name="Hildebrand F."/>
            <person name="Pallen M.J."/>
        </authorList>
    </citation>
    <scope>NUCLEOTIDE SEQUENCE</scope>
    <source>
        <strain evidence="5">Gambia16-554</strain>
    </source>
</reference>
<evidence type="ECO:0000313" key="6">
    <source>
        <dbReference type="Proteomes" id="UP000824115"/>
    </source>
</evidence>
<dbReference type="PANTHER" id="PTHR47637">
    <property type="entry name" value="CHAPERONE SURA"/>
    <property type="match status" value="1"/>
</dbReference>